<keyword evidence="2" id="KW-1185">Reference proteome</keyword>
<proteinExistence type="predicted"/>
<protein>
    <submittedName>
        <fullName evidence="1">Uncharacterized protein</fullName>
    </submittedName>
</protein>
<evidence type="ECO:0000313" key="1">
    <source>
        <dbReference type="EMBL" id="QUH29245.1"/>
    </source>
</evidence>
<organism evidence="1 2">
    <name type="scientific">Vallitalea guaymasensis</name>
    <dbReference type="NCBI Taxonomy" id="1185412"/>
    <lineage>
        <taxon>Bacteria</taxon>
        <taxon>Bacillati</taxon>
        <taxon>Bacillota</taxon>
        <taxon>Clostridia</taxon>
        <taxon>Lachnospirales</taxon>
        <taxon>Vallitaleaceae</taxon>
        <taxon>Vallitalea</taxon>
    </lineage>
</organism>
<evidence type="ECO:0000313" key="2">
    <source>
        <dbReference type="Proteomes" id="UP000677305"/>
    </source>
</evidence>
<reference evidence="1 2" key="1">
    <citation type="submission" date="2020-07" db="EMBL/GenBank/DDBJ databases">
        <title>Vallitalea guaymasensis genome.</title>
        <authorList>
            <person name="Postec A."/>
        </authorList>
    </citation>
    <scope>NUCLEOTIDE SEQUENCE [LARGE SCALE GENOMIC DNA]</scope>
    <source>
        <strain evidence="1 2">Ra1766G1</strain>
    </source>
</reference>
<gene>
    <name evidence="1" type="ORF">HYG85_10030</name>
</gene>
<dbReference type="RefSeq" id="WP_212693360.1">
    <property type="nucleotide sequence ID" value="NZ_CP058561.1"/>
</dbReference>
<dbReference type="EMBL" id="CP058561">
    <property type="protein sequence ID" value="QUH29245.1"/>
    <property type="molecule type" value="Genomic_DNA"/>
</dbReference>
<accession>A0A8J8SCA7</accession>
<name>A0A8J8SCA7_9FIRM</name>
<dbReference type="Proteomes" id="UP000677305">
    <property type="component" value="Chromosome"/>
</dbReference>
<sequence length="64" mass="7764">MNKAKEKNFSHGYSVDKELKNDYPVMMQRVDFERRESDLIKITILEVYNEDKYDDKCIAELRIF</sequence>
<dbReference type="AlphaFoldDB" id="A0A8J8SCA7"/>
<dbReference type="KEGG" id="vgu:HYG85_10030"/>